<dbReference type="InterPro" id="IPR025202">
    <property type="entry name" value="PLD-like_dom"/>
</dbReference>
<dbReference type="InterPro" id="IPR001736">
    <property type="entry name" value="PLipase_D/transphosphatidylase"/>
</dbReference>
<proteinExistence type="predicted"/>
<accession>A0A8J7UWK7</accession>
<dbReference type="RefSeq" id="WP_210513230.1">
    <property type="nucleotide sequence ID" value="NZ_JAFIDN010000014.1"/>
</dbReference>
<dbReference type="CDD" id="cd09159">
    <property type="entry name" value="PLDc_ybhO_like_2"/>
    <property type="match status" value="1"/>
</dbReference>
<name>A0A8J7UWK7_9BACT</name>
<keyword evidence="3" id="KW-1185">Reference proteome</keyword>
<dbReference type="SMART" id="SM00155">
    <property type="entry name" value="PLDc"/>
    <property type="match status" value="2"/>
</dbReference>
<dbReference type="Gene3D" id="3.30.870.10">
    <property type="entry name" value="Endonuclease Chain A"/>
    <property type="match status" value="2"/>
</dbReference>
<dbReference type="CDD" id="cd09110">
    <property type="entry name" value="PLDc_CLS_1"/>
    <property type="match status" value="1"/>
</dbReference>
<dbReference type="Pfam" id="PF13091">
    <property type="entry name" value="PLDc_2"/>
    <property type="match status" value="2"/>
</dbReference>
<dbReference type="PANTHER" id="PTHR21248">
    <property type="entry name" value="CARDIOLIPIN SYNTHASE"/>
    <property type="match status" value="1"/>
</dbReference>
<evidence type="ECO:0000259" key="1">
    <source>
        <dbReference type="PROSITE" id="PS50035"/>
    </source>
</evidence>
<dbReference type="GO" id="GO:0016020">
    <property type="term" value="C:membrane"/>
    <property type="evidence" value="ECO:0007669"/>
    <property type="project" value="TreeGrafter"/>
</dbReference>
<dbReference type="SUPFAM" id="SSF56024">
    <property type="entry name" value="Phospholipase D/nuclease"/>
    <property type="match status" value="2"/>
</dbReference>
<dbReference type="Proteomes" id="UP000673975">
    <property type="component" value="Unassembled WGS sequence"/>
</dbReference>
<dbReference type="GO" id="GO:0008808">
    <property type="term" value="F:cardiolipin synthase activity"/>
    <property type="evidence" value="ECO:0007669"/>
    <property type="project" value="TreeGrafter"/>
</dbReference>
<dbReference type="PROSITE" id="PS50035">
    <property type="entry name" value="PLD"/>
    <property type="match status" value="2"/>
</dbReference>
<comment type="caution">
    <text evidence="2">The sequence shown here is derived from an EMBL/GenBank/DDBJ whole genome shotgun (WGS) entry which is preliminary data.</text>
</comment>
<evidence type="ECO:0000313" key="3">
    <source>
        <dbReference type="Proteomes" id="UP000673975"/>
    </source>
</evidence>
<feature type="domain" description="PLD phosphodiesterase" evidence="1">
    <location>
        <begin position="324"/>
        <end position="351"/>
    </location>
</feature>
<evidence type="ECO:0000313" key="2">
    <source>
        <dbReference type="EMBL" id="MBP3193771.1"/>
    </source>
</evidence>
<dbReference type="GO" id="GO:0032049">
    <property type="term" value="P:cardiolipin biosynthetic process"/>
    <property type="evidence" value="ECO:0007669"/>
    <property type="project" value="UniProtKB-ARBA"/>
</dbReference>
<protein>
    <recommendedName>
        <fullName evidence="1">PLD phosphodiesterase domain-containing protein</fullName>
    </recommendedName>
</protein>
<dbReference type="AlphaFoldDB" id="A0A8J7UWK7"/>
<dbReference type="PANTHER" id="PTHR21248:SF22">
    <property type="entry name" value="PHOSPHOLIPASE D"/>
    <property type="match status" value="1"/>
</dbReference>
<reference evidence="2" key="1">
    <citation type="submission" date="2021-02" db="EMBL/GenBank/DDBJ databases">
        <title>Natronogracilivirga saccharolytica gen. nov. sp. nov. a new anaerobic, haloalkiliphilic carbohydrate-fermenting bacterium from soda lake and proposing of Cyclonatronumiaceae fam. nov. in the phylum Balneolaeota.</title>
        <authorList>
            <person name="Zhilina T.N."/>
            <person name="Sorokin D.Y."/>
            <person name="Zavarzina D.G."/>
            <person name="Toshchakov S.V."/>
            <person name="Kublanov I.V."/>
        </authorList>
    </citation>
    <scope>NUCLEOTIDE SEQUENCE</scope>
    <source>
        <strain evidence="2">Z-1702</strain>
    </source>
</reference>
<dbReference type="EMBL" id="JAFIDN010000014">
    <property type="protein sequence ID" value="MBP3193771.1"/>
    <property type="molecule type" value="Genomic_DNA"/>
</dbReference>
<sequence length="412" mass="46773">MIYVTGTLFFFNATPESLRVTTPIGHSYSVNDPAFKTNSGILTGRQWVEGNDAMLLSRGKDIFNTMYEDIRNARNSISKETFVYSGEEVATTMAHELADASKRGADVHFIMDYLGSADVTTDQLKIMEDAGVQLVRWRKPAWYQVPNLNHRTHRKLLIIDGEVAYTGGVNTADEWLDDIQEGGYKDYHLRITGPVVHELQGAFSKNWVASRGELLRGDRYYPHLETTGNLSMQVTTSHPGNGSIGVRKMMLHAIASADESIRIGSAYFFPDDKFLQALVDAANRGVHIKILTPNETIDKSFVRMASHTLWGQLLDAGIEMHEYQPVMYHAKLMIVDEYFITIGSTNFDNRSFRLNDEVNVSILDEDFARQMTVWYEKDLAQSERITMEVWENRSFFCKAYGWVIAIVMGVYL</sequence>
<gene>
    <name evidence="2" type="ORF">NATSA_13925</name>
</gene>
<feature type="domain" description="PLD phosphodiesterase" evidence="1">
    <location>
        <begin position="148"/>
        <end position="175"/>
    </location>
</feature>
<organism evidence="2 3">
    <name type="scientific">Natronogracilivirga saccharolytica</name>
    <dbReference type="NCBI Taxonomy" id="2812953"/>
    <lineage>
        <taxon>Bacteria</taxon>
        <taxon>Pseudomonadati</taxon>
        <taxon>Balneolota</taxon>
        <taxon>Balneolia</taxon>
        <taxon>Balneolales</taxon>
        <taxon>Cyclonatronaceae</taxon>
        <taxon>Natronogracilivirga</taxon>
    </lineage>
</organism>